<dbReference type="NCBIfam" id="TIGR00042">
    <property type="entry name" value="RdgB/HAM1 family non-canonical purine NTP pyrophosphatase"/>
    <property type="match status" value="1"/>
</dbReference>
<evidence type="ECO:0000313" key="13">
    <source>
        <dbReference type="Proteomes" id="UP000823636"/>
    </source>
</evidence>
<comment type="catalytic activity">
    <reaction evidence="8 10">
        <text>dITP + H2O = dIMP + diphosphate + H(+)</text>
        <dbReference type="Rhea" id="RHEA:28342"/>
        <dbReference type="ChEBI" id="CHEBI:15377"/>
        <dbReference type="ChEBI" id="CHEBI:15378"/>
        <dbReference type="ChEBI" id="CHEBI:33019"/>
        <dbReference type="ChEBI" id="CHEBI:61194"/>
        <dbReference type="ChEBI" id="CHEBI:61382"/>
        <dbReference type="EC" id="3.6.1.66"/>
    </reaction>
</comment>
<keyword evidence="7 10" id="KW-0546">Nucleotide metabolism</keyword>
<comment type="function">
    <text evidence="10">Pyrophosphatase that catalyzes the hydrolysis of nucleoside triphosphates to their monophosphate derivatives, with a high preference for the non-canonical purine nucleotides XTP (xanthosine triphosphate), dITP (deoxyinosine triphosphate) and ITP. Seems to function as a house-cleaning enzyme that removes non-canonical purine nucleotides from the nucleotide pool, thus preventing their incorporation into DNA/RNA and avoiding chromosomal lesions.</text>
</comment>
<evidence type="ECO:0000313" key="12">
    <source>
        <dbReference type="EMBL" id="MBO8438904.1"/>
    </source>
</evidence>
<evidence type="ECO:0000256" key="1">
    <source>
        <dbReference type="ARBA" id="ARBA00008023"/>
    </source>
</evidence>
<evidence type="ECO:0000256" key="11">
    <source>
        <dbReference type="RuleBase" id="RU003781"/>
    </source>
</evidence>
<gene>
    <name evidence="12" type="ORF">IAC54_08440</name>
</gene>
<dbReference type="GO" id="GO:0009117">
    <property type="term" value="P:nucleotide metabolic process"/>
    <property type="evidence" value="ECO:0007669"/>
    <property type="project" value="UniProtKB-KW"/>
</dbReference>
<dbReference type="InterPro" id="IPR002637">
    <property type="entry name" value="RdgB/HAM1"/>
</dbReference>
<feature type="binding site" evidence="10">
    <location>
        <position position="70"/>
    </location>
    <ligand>
        <name>substrate</name>
    </ligand>
</feature>
<proteinExistence type="inferred from homology"/>
<comment type="caution">
    <text evidence="10">Lacks conserved residue(s) required for the propagation of feature annotation.</text>
</comment>
<keyword evidence="3 10" id="KW-0479">Metal-binding</keyword>
<dbReference type="GO" id="GO:0017111">
    <property type="term" value="F:ribonucleoside triphosphate phosphatase activity"/>
    <property type="evidence" value="ECO:0007669"/>
    <property type="project" value="InterPro"/>
</dbReference>
<evidence type="ECO:0000256" key="4">
    <source>
        <dbReference type="ARBA" id="ARBA00022741"/>
    </source>
</evidence>
<comment type="cofactor">
    <cofactor evidence="10">
        <name>Mg(2+)</name>
        <dbReference type="ChEBI" id="CHEBI:18420"/>
    </cofactor>
    <text evidence="10">Binds 1 Mg(2+) ion per subunit.</text>
</comment>
<feature type="binding site" evidence="10">
    <location>
        <begin position="177"/>
        <end position="178"/>
    </location>
    <ligand>
        <name>substrate</name>
    </ligand>
</feature>
<comment type="catalytic activity">
    <reaction evidence="10">
        <text>ITP + H2O = IMP + diphosphate + H(+)</text>
        <dbReference type="Rhea" id="RHEA:29399"/>
        <dbReference type="ChEBI" id="CHEBI:15377"/>
        <dbReference type="ChEBI" id="CHEBI:15378"/>
        <dbReference type="ChEBI" id="CHEBI:33019"/>
        <dbReference type="ChEBI" id="CHEBI:58053"/>
        <dbReference type="ChEBI" id="CHEBI:61402"/>
        <dbReference type="EC" id="3.6.1.66"/>
    </reaction>
</comment>
<dbReference type="EC" id="3.6.1.66" evidence="10"/>
<accession>A0A9D9H7R4</accession>
<comment type="caution">
    <text evidence="12">The sequence shown here is derived from an EMBL/GenBank/DDBJ whole genome shotgun (WGS) entry which is preliminary data.</text>
</comment>
<organism evidence="12 13">
    <name type="scientific">Candidatus Caccoplasma merdipullorum</name>
    <dbReference type="NCBI Taxonomy" id="2840718"/>
    <lineage>
        <taxon>Bacteria</taxon>
        <taxon>Pseudomonadati</taxon>
        <taxon>Bacteroidota</taxon>
        <taxon>Bacteroidia</taxon>
        <taxon>Bacteroidales</taxon>
        <taxon>Bacteroidaceae</taxon>
        <taxon>Bacteroidaceae incertae sedis</taxon>
        <taxon>Candidatus Caccoplasma</taxon>
    </lineage>
</organism>
<feature type="binding site" evidence="10">
    <location>
        <begin position="149"/>
        <end position="152"/>
    </location>
    <ligand>
        <name>substrate</name>
    </ligand>
</feature>
<dbReference type="InterPro" id="IPR029001">
    <property type="entry name" value="ITPase-like_fam"/>
</dbReference>
<dbReference type="Proteomes" id="UP000823636">
    <property type="component" value="Unassembled WGS sequence"/>
</dbReference>
<dbReference type="FunFam" id="3.90.950.10:FF:000001">
    <property type="entry name" value="dITP/XTP pyrophosphatase"/>
    <property type="match status" value="1"/>
</dbReference>
<keyword evidence="4 10" id="KW-0547">Nucleotide-binding</keyword>
<dbReference type="InterPro" id="IPR020922">
    <property type="entry name" value="dITP/XTP_pyrophosphatase"/>
</dbReference>
<comment type="similarity">
    <text evidence="1 10 11">Belongs to the HAM1 NTPase family.</text>
</comment>
<dbReference type="EMBL" id="JADIMW010000084">
    <property type="protein sequence ID" value="MBO8438904.1"/>
    <property type="molecule type" value="Genomic_DNA"/>
</dbReference>
<evidence type="ECO:0000256" key="8">
    <source>
        <dbReference type="ARBA" id="ARBA00051875"/>
    </source>
</evidence>
<dbReference type="CDD" id="cd00515">
    <property type="entry name" value="HAM1"/>
    <property type="match status" value="1"/>
</dbReference>
<dbReference type="SUPFAM" id="SSF52972">
    <property type="entry name" value="ITPase-like"/>
    <property type="match status" value="1"/>
</dbReference>
<name>A0A9D9H7R4_9BACT</name>
<feature type="active site" description="Proton acceptor" evidence="10">
    <location>
        <position position="69"/>
    </location>
</feature>
<dbReference type="GO" id="GO:0035870">
    <property type="term" value="F:dITP diphosphatase activity"/>
    <property type="evidence" value="ECO:0007669"/>
    <property type="project" value="UniProtKB-UniRule"/>
</dbReference>
<dbReference type="Gene3D" id="3.90.950.10">
    <property type="match status" value="1"/>
</dbReference>
<protein>
    <recommendedName>
        <fullName evidence="10">dITP/XTP pyrophosphatase</fullName>
        <ecNumber evidence="10">3.6.1.66</ecNumber>
    </recommendedName>
    <alternativeName>
        <fullName evidence="10">Non-canonical purine NTP pyrophosphatase</fullName>
    </alternativeName>
    <alternativeName>
        <fullName evidence="10">Non-standard purine NTP pyrophosphatase</fullName>
    </alternativeName>
    <alternativeName>
        <fullName evidence="10">Nucleoside-triphosphate diphosphatase</fullName>
    </alternativeName>
    <alternativeName>
        <fullName evidence="10">Nucleoside-triphosphate pyrophosphatase</fullName>
        <shortName evidence="10">NTPase</shortName>
    </alternativeName>
</protein>
<dbReference type="GO" id="GO:0000166">
    <property type="term" value="F:nucleotide binding"/>
    <property type="evidence" value="ECO:0007669"/>
    <property type="project" value="UniProtKB-KW"/>
</dbReference>
<evidence type="ECO:0000256" key="5">
    <source>
        <dbReference type="ARBA" id="ARBA00022801"/>
    </source>
</evidence>
<evidence type="ECO:0000256" key="2">
    <source>
        <dbReference type="ARBA" id="ARBA00011738"/>
    </source>
</evidence>
<dbReference type="AlphaFoldDB" id="A0A9D9H7R4"/>
<feature type="binding site" evidence="10">
    <location>
        <position position="69"/>
    </location>
    <ligand>
        <name>Mg(2+)</name>
        <dbReference type="ChEBI" id="CHEBI:18420"/>
    </ligand>
</feature>
<feature type="binding site" evidence="10">
    <location>
        <position position="172"/>
    </location>
    <ligand>
        <name>substrate</name>
    </ligand>
</feature>
<dbReference type="GO" id="GO:0009146">
    <property type="term" value="P:purine nucleoside triphosphate catabolic process"/>
    <property type="evidence" value="ECO:0007669"/>
    <property type="project" value="UniProtKB-UniRule"/>
</dbReference>
<dbReference type="GO" id="GO:0036220">
    <property type="term" value="F:ITP diphosphatase activity"/>
    <property type="evidence" value="ECO:0007669"/>
    <property type="project" value="UniProtKB-UniRule"/>
</dbReference>
<evidence type="ECO:0000256" key="7">
    <source>
        <dbReference type="ARBA" id="ARBA00023080"/>
    </source>
</evidence>
<dbReference type="GO" id="GO:0046872">
    <property type="term" value="F:metal ion binding"/>
    <property type="evidence" value="ECO:0007669"/>
    <property type="project" value="UniProtKB-KW"/>
</dbReference>
<feature type="binding site" evidence="10">
    <location>
        <begin position="8"/>
        <end position="13"/>
    </location>
    <ligand>
        <name>substrate</name>
    </ligand>
</feature>
<evidence type="ECO:0000256" key="9">
    <source>
        <dbReference type="ARBA" id="ARBA00052017"/>
    </source>
</evidence>
<keyword evidence="5 10" id="KW-0378">Hydrolase</keyword>
<comment type="subunit">
    <text evidence="2 10">Homodimer.</text>
</comment>
<comment type="catalytic activity">
    <reaction evidence="9 10">
        <text>XTP + H2O = XMP + diphosphate + H(+)</text>
        <dbReference type="Rhea" id="RHEA:28610"/>
        <dbReference type="ChEBI" id="CHEBI:15377"/>
        <dbReference type="ChEBI" id="CHEBI:15378"/>
        <dbReference type="ChEBI" id="CHEBI:33019"/>
        <dbReference type="ChEBI" id="CHEBI:57464"/>
        <dbReference type="ChEBI" id="CHEBI:61314"/>
        <dbReference type="EC" id="3.6.1.66"/>
    </reaction>
</comment>
<dbReference type="GO" id="GO:0036222">
    <property type="term" value="F:XTP diphosphatase activity"/>
    <property type="evidence" value="ECO:0007669"/>
    <property type="project" value="UniProtKB-UniRule"/>
</dbReference>
<dbReference type="PANTHER" id="PTHR11067:SF9">
    <property type="entry name" value="INOSINE TRIPHOSPHATE PYROPHOSPHATASE"/>
    <property type="match status" value="1"/>
</dbReference>
<keyword evidence="6 10" id="KW-0460">Magnesium</keyword>
<evidence type="ECO:0000256" key="6">
    <source>
        <dbReference type="ARBA" id="ARBA00022842"/>
    </source>
</evidence>
<dbReference type="Pfam" id="PF01725">
    <property type="entry name" value="Ham1p_like"/>
    <property type="match status" value="1"/>
</dbReference>
<dbReference type="PANTHER" id="PTHR11067">
    <property type="entry name" value="INOSINE TRIPHOSPHATE PYROPHOSPHATASE/HAM1 PROTEIN"/>
    <property type="match status" value="1"/>
</dbReference>
<dbReference type="NCBIfam" id="NF011398">
    <property type="entry name" value="PRK14823.1"/>
    <property type="match status" value="1"/>
</dbReference>
<dbReference type="GO" id="GO:0005829">
    <property type="term" value="C:cytosol"/>
    <property type="evidence" value="ECO:0007669"/>
    <property type="project" value="TreeGrafter"/>
</dbReference>
<reference evidence="12" key="1">
    <citation type="submission" date="2020-10" db="EMBL/GenBank/DDBJ databases">
        <authorList>
            <person name="Gilroy R."/>
        </authorList>
    </citation>
    <scope>NUCLEOTIDE SEQUENCE</scope>
    <source>
        <strain evidence="12">G3-4614</strain>
    </source>
</reference>
<evidence type="ECO:0000256" key="3">
    <source>
        <dbReference type="ARBA" id="ARBA00022723"/>
    </source>
</evidence>
<evidence type="ECO:0000256" key="10">
    <source>
        <dbReference type="HAMAP-Rule" id="MF_01405"/>
    </source>
</evidence>
<reference evidence="12" key="2">
    <citation type="journal article" date="2021" name="PeerJ">
        <title>Extensive microbial diversity within the chicken gut microbiome revealed by metagenomics and culture.</title>
        <authorList>
            <person name="Gilroy R."/>
            <person name="Ravi A."/>
            <person name="Getino M."/>
            <person name="Pursley I."/>
            <person name="Horton D.L."/>
            <person name="Alikhan N.F."/>
            <person name="Baker D."/>
            <person name="Gharbi K."/>
            <person name="Hall N."/>
            <person name="Watson M."/>
            <person name="Adriaenssens E.M."/>
            <person name="Foster-Nyarko E."/>
            <person name="Jarju S."/>
            <person name="Secka A."/>
            <person name="Antonio M."/>
            <person name="Oren A."/>
            <person name="Chaudhuri R.R."/>
            <person name="La Ragione R."/>
            <person name="Hildebrand F."/>
            <person name="Pallen M.J."/>
        </authorList>
    </citation>
    <scope>NUCLEOTIDE SEQUENCE</scope>
    <source>
        <strain evidence="12">G3-4614</strain>
    </source>
</reference>
<dbReference type="HAMAP" id="MF_01405">
    <property type="entry name" value="Non_canon_purine_NTPase"/>
    <property type="match status" value="1"/>
</dbReference>
<sequence>MKKLVFATNNAHKLREVREMLEGEITVLSLADIGCSETIPETADTLQGNALIKARYIKTHYGYDCFADDTGLQVVQLGGRPGVYSARYAGEECDPEKNMQKLLGELEGIDDRRASFITVVALIQGEEEKIFEGEVKGRILEEKQGSEGFGYDPLFVPDGYEESFAQLGEETKNHISHRARAMQKMKEYLLGK</sequence>